<reference evidence="10" key="1">
    <citation type="submission" date="2020-05" db="EMBL/GenBank/DDBJ databases">
        <title>Sulfur intermediates as new biogeochemical hubs in an aquatic model microbial ecosystem.</title>
        <authorList>
            <person name="Vigneron A."/>
        </authorList>
    </citation>
    <scope>NUCLEOTIDE SEQUENCE</scope>
    <source>
        <strain evidence="10">Bin.250</strain>
    </source>
</reference>
<dbReference type="HAMAP" id="MF_00301">
    <property type="entry name" value="Homoser_kinase_2"/>
    <property type="match status" value="1"/>
</dbReference>
<dbReference type="Gene3D" id="3.30.200.20">
    <property type="entry name" value="Phosphorylase Kinase, domain 1"/>
    <property type="match status" value="1"/>
</dbReference>
<comment type="catalytic activity">
    <reaction evidence="8">
        <text>L-homoserine + ATP = O-phospho-L-homoserine + ADP + H(+)</text>
        <dbReference type="Rhea" id="RHEA:13985"/>
        <dbReference type="ChEBI" id="CHEBI:15378"/>
        <dbReference type="ChEBI" id="CHEBI:30616"/>
        <dbReference type="ChEBI" id="CHEBI:57476"/>
        <dbReference type="ChEBI" id="CHEBI:57590"/>
        <dbReference type="ChEBI" id="CHEBI:456216"/>
        <dbReference type="EC" id="2.7.1.39"/>
    </reaction>
</comment>
<dbReference type="CDD" id="cd05153">
    <property type="entry name" value="HomoserineK_II"/>
    <property type="match status" value="1"/>
</dbReference>
<name>A0A972VXY2_9GAMM</name>
<dbReference type="Gene3D" id="3.90.1200.10">
    <property type="match status" value="1"/>
</dbReference>
<evidence type="ECO:0000313" key="11">
    <source>
        <dbReference type="Proteomes" id="UP000754644"/>
    </source>
</evidence>
<dbReference type="GO" id="GO:0005524">
    <property type="term" value="F:ATP binding"/>
    <property type="evidence" value="ECO:0007669"/>
    <property type="project" value="UniProtKB-KW"/>
</dbReference>
<evidence type="ECO:0000256" key="1">
    <source>
        <dbReference type="ARBA" id="ARBA00022605"/>
    </source>
</evidence>
<sequence>MAAFTSFSESALSRYLCMFELGELVSCSPIAAGIENSNYFVNLQADDVISEYVLTINEGLSFKEAPFFSQLLSQLARAGIPVPAPKRTLDGMSSTIFCGKPTWLFPKLAGAHPQIVNYQQCHQIGQALANLHAAASGVSLTRSNPYDLAWATATVDQLSSRLAIADQQLLRTILAEHREIEHLDLPTGIVHGDLFRDNALFIDDTLTGIIDFYHACQDNLIQDLAITVNDWCSDSNGQIDSRRKHSLIEGYESVRPLTSEEREALTSFQRVGALRFILTRLLSGEGDAYLKDPEEFLRIARQLG</sequence>
<dbReference type="SUPFAM" id="SSF56112">
    <property type="entry name" value="Protein kinase-like (PK-like)"/>
    <property type="match status" value="1"/>
</dbReference>
<dbReference type="AlphaFoldDB" id="A0A972VXY2"/>
<dbReference type="InterPro" id="IPR005280">
    <property type="entry name" value="Homoserine_kinase_II"/>
</dbReference>
<dbReference type="EC" id="2.7.1.39" evidence="8"/>
<dbReference type="PANTHER" id="PTHR21064:SF6">
    <property type="entry name" value="AMINOGLYCOSIDE PHOSPHOTRANSFERASE DOMAIN-CONTAINING PROTEIN"/>
    <property type="match status" value="1"/>
</dbReference>
<keyword evidence="6 8" id="KW-0067">ATP-binding</keyword>
<evidence type="ECO:0000256" key="6">
    <source>
        <dbReference type="ARBA" id="ARBA00022840"/>
    </source>
</evidence>
<dbReference type="GO" id="GO:0004413">
    <property type="term" value="F:homoserine kinase activity"/>
    <property type="evidence" value="ECO:0007669"/>
    <property type="project" value="UniProtKB-UniRule"/>
</dbReference>
<evidence type="ECO:0000256" key="2">
    <source>
        <dbReference type="ARBA" id="ARBA00022679"/>
    </source>
</evidence>
<keyword evidence="4 8" id="KW-0547">Nucleotide-binding</keyword>
<keyword evidence="3 8" id="KW-0791">Threonine biosynthesis</keyword>
<dbReference type="Pfam" id="PF01636">
    <property type="entry name" value="APH"/>
    <property type="match status" value="1"/>
</dbReference>
<keyword evidence="1 8" id="KW-0028">Amino-acid biosynthesis</keyword>
<dbReference type="NCBIfam" id="NF003558">
    <property type="entry name" value="PRK05231.1"/>
    <property type="match status" value="1"/>
</dbReference>
<evidence type="ECO:0000259" key="9">
    <source>
        <dbReference type="Pfam" id="PF01636"/>
    </source>
</evidence>
<dbReference type="InterPro" id="IPR050249">
    <property type="entry name" value="Pseudomonas-type_ThrB"/>
</dbReference>
<evidence type="ECO:0000256" key="7">
    <source>
        <dbReference type="ARBA" id="ARBA00038240"/>
    </source>
</evidence>
<dbReference type="InterPro" id="IPR011009">
    <property type="entry name" value="Kinase-like_dom_sf"/>
</dbReference>
<dbReference type="PANTHER" id="PTHR21064">
    <property type="entry name" value="AMINOGLYCOSIDE PHOSPHOTRANSFERASE DOMAIN-CONTAINING PROTEIN-RELATED"/>
    <property type="match status" value="1"/>
</dbReference>
<evidence type="ECO:0000256" key="3">
    <source>
        <dbReference type="ARBA" id="ARBA00022697"/>
    </source>
</evidence>
<dbReference type="EMBL" id="JABMOJ010000258">
    <property type="protein sequence ID" value="NQV65082.1"/>
    <property type="molecule type" value="Genomic_DNA"/>
</dbReference>
<evidence type="ECO:0000313" key="10">
    <source>
        <dbReference type="EMBL" id="NQV65082.1"/>
    </source>
</evidence>
<comment type="caution">
    <text evidence="10">The sequence shown here is derived from an EMBL/GenBank/DDBJ whole genome shotgun (WGS) entry which is preliminary data.</text>
</comment>
<evidence type="ECO:0000256" key="4">
    <source>
        <dbReference type="ARBA" id="ARBA00022741"/>
    </source>
</evidence>
<accession>A0A972VXY2</accession>
<dbReference type="InterPro" id="IPR002575">
    <property type="entry name" value="Aminoglycoside_PTrfase"/>
</dbReference>
<keyword evidence="5 8" id="KW-0418">Kinase</keyword>
<organism evidence="10 11">
    <name type="scientific">SAR86 cluster bacterium</name>
    <dbReference type="NCBI Taxonomy" id="2030880"/>
    <lineage>
        <taxon>Bacteria</taxon>
        <taxon>Pseudomonadati</taxon>
        <taxon>Pseudomonadota</taxon>
        <taxon>Gammaproteobacteria</taxon>
        <taxon>SAR86 cluster</taxon>
    </lineage>
</organism>
<comment type="pathway">
    <text evidence="8">Amino-acid biosynthesis; L-threonine biosynthesis; L-threonine from L-aspartate: step 4/5.</text>
</comment>
<proteinExistence type="inferred from homology"/>
<dbReference type="GO" id="GO:0009088">
    <property type="term" value="P:threonine biosynthetic process"/>
    <property type="evidence" value="ECO:0007669"/>
    <property type="project" value="UniProtKB-UniRule"/>
</dbReference>
<gene>
    <name evidence="8" type="primary">thrB</name>
    <name evidence="10" type="ORF">HQ497_06945</name>
</gene>
<dbReference type="Proteomes" id="UP000754644">
    <property type="component" value="Unassembled WGS sequence"/>
</dbReference>
<evidence type="ECO:0000256" key="5">
    <source>
        <dbReference type="ARBA" id="ARBA00022777"/>
    </source>
</evidence>
<comment type="similarity">
    <text evidence="7 8">Belongs to the pseudomonas-type ThrB family.</text>
</comment>
<keyword evidence="2 8" id="KW-0808">Transferase</keyword>
<evidence type="ECO:0000256" key="8">
    <source>
        <dbReference type="HAMAP-Rule" id="MF_00301"/>
    </source>
</evidence>
<feature type="domain" description="Aminoglycoside phosphotransferase" evidence="9">
    <location>
        <begin position="27"/>
        <end position="257"/>
    </location>
</feature>
<protein>
    <recommendedName>
        <fullName evidence="8">Homoserine kinase</fullName>
        <shortName evidence="8">HK</shortName>
        <shortName evidence="8">HSK</shortName>
        <ecNumber evidence="8">2.7.1.39</ecNumber>
    </recommendedName>
</protein>